<name>K1SSU9_9ZZZZ</name>
<keyword evidence="1" id="KW-0472">Membrane</keyword>
<protein>
    <submittedName>
        <fullName evidence="2">Stage III sporulation protein AD</fullName>
    </submittedName>
</protein>
<dbReference type="Pfam" id="PF06686">
    <property type="entry name" value="SpoIIIAC"/>
    <property type="match status" value="1"/>
</dbReference>
<dbReference type="EMBL" id="AJWY01007534">
    <property type="protein sequence ID" value="EKC63722.1"/>
    <property type="molecule type" value="Genomic_DNA"/>
</dbReference>
<feature type="non-terminal residue" evidence="2">
    <location>
        <position position="1"/>
    </location>
</feature>
<feature type="transmembrane region" description="Helical" evidence="1">
    <location>
        <begin position="9"/>
        <end position="30"/>
    </location>
</feature>
<organism evidence="2">
    <name type="scientific">human gut metagenome</name>
    <dbReference type="NCBI Taxonomy" id="408170"/>
    <lineage>
        <taxon>unclassified sequences</taxon>
        <taxon>metagenomes</taxon>
        <taxon>organismal metagenomes</taxon>
    </lineage>
</organism>
<sequence length="109" mass="11424">KQLRPEYSFLLRIAVLLTVLFSAVAAFSVLSDKIGESIGDAEINTEGLKLMVKTAGVSVVTEIASAVCRDSSETALAKTAELIGKITIAGMILPVIGEIIKLCVSLCGK</sequence>
<keyword evidence="1" id="KW-1133">Transmembrane helix</keyword>
<dbReference type="InterPro" id="IPR025664">
    <property type="entry name" value="Spore_III_AC/AD"/>
</dbReference>
<gene>
    <name evidence="2" type="ORF">LEA_11195</name>
</gene>
<dbReference type="AlphaFoldDB" id="K1SSU9"/>
<keyword evidence="1" id="KW-0812">Transmembrane</keyword>
<comment type="caution">
    <text evidence="2">The sequence shown here is derived from an EMBL/GenBank/DDBJ whole genome shotgun (WGS) entry which is preliminary data.</text>
</comment>
<reference evidence="2" key="1">
    <citation type="journal article" date="2013" name="Environ. Microbiol.">
        <title>Microbiota from the distal guts of lean and obese adolescents exhibit partial functional redundancy besides clear differences in community structure.</title>
        <authorList>
            <person name="Ferrer M."/>
            <person name="Ruiz A."/>
            <person name="Lanza F."/>
            <person name="Haange S.B."/>
            <person name="Oberbach A."/>
            <person name="Till H."/>
            <person name="Bargiela R."/>
            <person name="Campoy C."/>
            <person name="Segura M.T."/>
            <person name="Richter M."/>
            <person name="von Bergen M."/>
            <person name="Seifert J."/>
            <person name="Suarez A."/>
        </authorList>
    </citation>
    <scope>NUCLEOTIDE SEQUENCE</scope>
</reference>
<proteinExistence type="predicted"/>
<accession>K1SSU9</accession>
<evidence type="ECO:0000313" key="2">
    <source>
        <dbReference type="EMBL" id="EKC63722.1"/>
    </source>
</evidence>
<evidence type="ECO:0000256" key="1">
    <source>
        <dbReference type="SAM" id="Phobius"/>
    </source>
</evidence>